<dbReference type="Gene3D" id="2.40.30.170">
    <property type="match status" value="1"/>
</dbReference>
<dbReference type="InterPro" id="IPR021647">
    <property type="entry name" value="CusF_Ec"/>
</dbReference>
<dbReference type="GO" id="GO:0030288">
    <property type="term" value="C:outer membrane-bounded periplasmic space"/>
    <property type="evidence" value="ECO:0007669"/>
    <property type="project" value="TreeGrafter"/>
</dbReference>
<evidence type="ECO:0000313" key="8">
    <source>
        <dbReference type="EMBL" id="KGD66725.1"/>
    </source>
</evidence>
<dbReference type="Pfam" id="PF11604">
    <property type="entry name" value="CusF_Ec"/>
    <property type="match status" value="1"/>
</dbReference>
<dbReference type="GO" id="GO:0015679">
    <property type="term" value="P:plasma membrane copper ion transport"/>
    <property type="evidence" value="ECO:0007669"/>
    <property type="project" value="TreeGrafter"/>
</dbReference>
<dbReference type="Pfam" id="PF25869">
    <property type="entry name" value="3HB_CusB"/>
    <property type="match status" value="1"/>
</dbReference>
<feature type="domain" description="CusB-like three alpha-helical bundle" evidence="4">
    <location>
        <begin position="171"/>
        <end position="215"/>
    </location>
</feature>
<feature type="domain" description="Heavy metal binding" evidence="3">
    <location>
        <begin position="54"/>
        <end position="80"/>
    </location>
</feature>
<protein>
    <submittedName>
        <fullName evidence="8">CzcB family heavy metal RND efflux membrane fusion protein</fullName>
    </submittedName>
</protein>
<evidence type="ECO:0000259" key="6">
    <source>
        <dbReference type="Pfam" id="PF25954"/>
    </source>
</evidence>
<evidence type="ECO:0000259" key="4">
    <source>
        <dbReference type="Pfam" id="PF25869"/>
    </source>
</evidence>
<keyword evidence="9" id="KW-1185">Reference proteome</keyword>
<dbReference type="Pfam" id="PF25975">
    <property type="entry name" value="CzcB_C"/>
    <property type="match status" value="1"/>
</dbReference>
<reference evidence="8 9" key="1">
    <citation type="submission" date="2012-09" db="EMBL/GenBank/DDBJ databases">
        <title>Genome Sequence of alkane-degrading Bacterium Alcanivorax sp. 19-m-6.</title>
        <authorList>
            <person name="Lai Q."/>
            <person name="Shao Z."/>
        </authorList>
    </citation>
    <scope>NUCLEOTIDE SEQUENCE [LARGE SCALE GENOMIC DNA]</scope>
    <source>
        <strain evidence="8 9">19-m-6</strain>
    </source>
</reference>
<gene>
    <name evidence="8" type="ORF">Y5S_00392</name>
</gene>
<dbReference type="GO" id="GO:0022857">
    <property type="term" value="F:transmembrane transporter activity"/>
    <property type="evidence" value="ECO:0007669"/>
    <property type="project" value="InterPro"/>
</dbReference>
<evidence type="ECO:0000259" key="5">
    <source>
        <dbReference type="Pfam" id="PF25919"/>
    </source>
</evidence>
<proteinExistence type="inferred from homology"/>
<dbReference type="InterPro" id="IPR051909">
    <property type="entry name" value="MFP_Cation_Efflux"/>
</dbReference>
<evidence type="ECO:0000256" key="1">
    <source>
        <dbReference type="ARBA" id="ARBA00009477"/>
    </source>
</evidence>
<dbReference type="NCBIfam" id="TIGR01730">
    <property type="entry name" value="RND_mfp"/>
    <property type="match status" value="1"/>
</dbReference>
<dbReference type="InterPro" id="IPR058792">
    <property type="entry name" value="Beta-barrel_RND_2"/>
</dbReference>
<comment type="caution">
    <text evidence="8">The sequence shown here is derived from an EMBL/GenBank/DDBJ whole genome shotgun (WGS) entry which is preliminary data.</text>
</comment>
<dbReference type="GO" id="GO:0046914">
    <property type="term" value="F:transition metal ion binding"/>
    <property type="evidence" value="ECO:0007669"/>
    <property type="project" value="TreeGrafter"/>
</dbReference>
<dbReference type="Gene3D" id="6.10.140.730">
    <property type="match status" value="1"/>
</dbReference>
<name>A0A095UVY8_9GAMM</name>
<evidence type="ECO:0000259" key="7">
    <source>
        <dbReference type="Pfam" id="PF25975"/>
    </source>
</evidence>
<sequence length="500" mass="53914">MNIKRYFFLPLAGLLLLLVGLFLGWKISTNSGAQQGAMKMETGSAPSNKKKVLYWYDPMYPQQHFEEPGPSPFMDMDLVPRYADSGTDGNPLSAVRIDPAMVQNLGIRSVPVVSTTTSTSLQLSGLISFNDRTLTQLQSPSSAFIEQVWPLTNGDTVSTGQPLVRLRVPAWTGAQHELLAVLASGNDDLVNAGKQRLLSLGMPASLVSKIEQQREPVETWTINAPHDGVINKLNARPGMTLMAGETVATLQPLKPVWIEVAVPEKQLSQINIGDHITATLPGATPSQRDGTISEILPLVDPVSRTVTMRVTLPNSRGDLRPGMSTQVQVHGQTSVAQLTVPSNALLRTGQRTLVMVDDGNGRYRPQEVQEGTDLGEQTQIMAGLKVGEKVVVNGQFLLDSEANLQGIEVQPVHAETANSPAAQHNLHYAKGTIVELAGGKVKLRHGPFESLGMPGMTMRFSLANDQVAGGLHEGDQVRISVSDSDNGLVVESLEILEDTP</sequence>
<dbReference type="PANTHER" id="PTHR30097">
    <property type="entry name" value="CATION EFFLUX SYSTEM PROTEIN CUSB"/>
    <property type="match status" value="1"/>
</dbReference>
<dbReference type="AlphaFoldDB" id="A0A095UVY8"/>
<feature type="domain" description="CusB-like barrel-sandwich hybrid" evidence="5">
    <location>
        <begin position="136"/>
        <end position="251"/>
    </location>
</feature>
<dbReference type="Proteomes" id="UP000029444">
    <property type="component" value="Unassembled WGS sequence"/>
</dbReference>
<dbReference type="Gene3D" id="2.40.50.320">
    <property type="entry name" value="Copper binding periplasmic protein CusF"/>
    <property type="match status" value="1"/>
</dbReference>
<evidence type="ECO:0000313" key="9">
    <source>
        <dbReference type="Proteomes" id="UP000029444"/>
    </source>
</evidence>
<feature type="domain" description="CzcB-like C-terminal circularly permuted SH3-like" evidence="7">
    <location>
        <begin position="338"/>
        <end position="398"/>
    </location>
</feature>
<dbReference type="Pfam" id="PF19335">
    <property type="entry name" value="HMBD"/>
    <property type="match status" value="1"/>
</dbReference>
<dbReference type="InterPro" id="IPR006143">
    <property type="entry name" value="RND_pump_MFP"/>
</dbReference>
<dbReference type="Gene3D" id="2.40.420.20">
    <property type="match status" value="1"/>
</dbReference>
<dbReference type="InterPro" id="IPR045800">
    <property type="entry name" value="HMBD"/>
</dbReference>
<dbReference type="Pfam" id="PF25919">
    <property type="entry name" value="BSH_CusB"/>
    <property type="match status" value="1"/>
</dbReference>
<dbReference type="InterPro" id="IPR042230">
    <property type="entry name" value="CusF_sf"/>
</dbReference>
<dbReference type="InterPro" id="IPR058649">
    <property type="entry name" value="CzcB_C"/>
</dbReference>
<feature type="domain" description="CusB-like beta-barrel" evidence="6">
    <location>
        <begin position="255"/>
        <end position="332"/>
    </location>
</feature>
<dbReference type="RefSeq" id="WP_035229861.1">
    <property type="nucleotide sequence ID" value="NZ_ARXV01000001.1"/>
</dbReference>
<dbReference type="PANTHER" id="PTHR30097:SF15">
    <property type="entry name" value="CATION EFFLUX SYSTEM PROTEIN CUSB"/>
    <property type="match status" value="1"/>
</dbReference>
<dbReference type="STRING" id="1177154.Y5S_00392"/>
<keyword evidence="2" id="KW-0813">Transport</keyword>
<evidence type="ECO:0000259" key="3">
    <source>
        <dbReference type="Pfam" id="PF19335"/>
    </source>
</evidence>
<dbReference type="FunFam" id="2.40.30.170:FF:000010">
    <property type="entry name" value="Efflux RND transporter periplasmic adaptor subunit"/>
    <property type="match status" value="1"/>
</dbReference>
<evidence type="ECO:0000256" key="2">
    <source>
        <dbReference type="ARBA" id="ARBA00022448"/>
    </source>
</evidence>
<accession>A0A095UVY8</accession>
<dbReference type="InterPro" id="IPR058790">
    <property type="entry name" value="BSH_CusB"/>
</dbReference>
<dbReference type="SUPFAM" id="SSF111369">
    <property type="entry name" value="HlyD-like secretion proteins"/>
    <property type="match status" value="1"/>
</dbReference>
<dbReference type="PATRIC" id="fig|1177154.3.peg.395"/>
<dbReference type="GO" id="GO:0016020">
    <property type="term" value="C:membrane"/>
    <property type="evidence" value="ECO:0007669"/>
    <property type="project" value="InterPro"/>
</dbReference>
<dbReference type="OrthoDB" id="9806939at2"/>
<dbReference type="GO" id="GO:0060003">
    <property type="term" value="P:copper ion export"/>
    <property type="evidence" value="ECO:0007669"/>
    <property type="project" value="TreeGrafter"/>
</dbReference>
<comment type="similarity">
    <text evidence="1">Belongs to the membrane fusion protein (MFP) (TC 8.A.1) family.</text>
</comment>
<dbReference type="eggNOG" id="COG5569">
    <property type="taxonomic scope" value="Bacteria"/>
</dbReference>
<organism evidence="8 9">
    <name type="scientific">Alcanivorax nanhaiticus</name>
    <dbReference type="NCBI Taxonomy" id="1177154"/>
    <lineage>
        <taxon>Bacteria</taxon>
        <taxon>Pseudomonadati</taxon>
        <taxon>Pseudomonadota</taxon>
        <taxon>Gammaproteobacteria</taxon>
        <taxon>Oceanospirillales</taxon>
        <taxon>Alcanivoracaceae</taxon>
        <taxon>Alcanivorax</taxon>
    </lineage>
</organism>
<dbReference type="InterPro" id="IPR058791">
    <property type="entry name" value="3HB_CusB"/>
</dbReference>
<dbReference type="Pfam" id="PF25954">
    <property type="entry name" value="Beta-barrel_RND_2"/>
    <property type="match status" value="1"/>
</dbReference>
<dbReference type="EMBL" id="ARXV01000001">
    <property type="protein sequence ID" value="KGD66725.1"/>
    <property type="molecule type" value="Genomic_DNA"/>
</dbReference>
<dbReference type="Gene3D" id="2.40.50.100">
    <property type="match status" value="1"/>
</dbReference>
<dbReference type="eggNOG" id="COG0845">
    <property type="taxonomic scope" value="Bacteria"/>
</dbReference>